<dbReference type="Proteomes" id="UP001162131">
    <property type="component" value="Unassembled WGS sequence"/>
</dbReference>
<gene>
    <name evidence="2" type="ORF">BSTOLATCC_MIC42218</name>
</gene>
<feature type="domain" description="Calcineurin-like phosphoesterase" evidence="1">
    <location>
        <begin position="20"/>
        <end position="210"/>
    </location>
</feature>
<comment type="caution">
    <text evidence="2">The sequence shown here is derived from an EMBL/GenBank/DDBJ whole genome shotgun (WGS) entry which is preliminary data.</text>
</comment>
<dbReference type="PANTHER" id="PTHR12905">
    <property type="entry name" value="METALLOPHOSPHOESTERASE"/>
    <property type="match status" value="1"/>
</dbReference>
<dbReference type="CDD" id="cd07379">
    <property type="entry name" value="MPP_239FB"/>
    <property type="match status" value="1"/>
</dbReference>
<evidence type="ECO:0000259" key="1">
    <source>
        <dbReference type="Pfam" id="PF00149"/>
    </source>
</evidence>
<dbReference type="PANTHER" id="PTHR12905:SF0">
    <property type="entry name" value="CALCINEURIN-LIKE PHOSPHOESTERASE DOMAIN-CONTAINING PROTEIN"/>
    <property type="match status" value="1"/>
</dbReference>
<reference evidence="2" key="1">
    <citation type="submission" date="2021-09" db="EMBL/GenBank/DDBJ databases">
        <authorList>
            <consortium name="AG Swart"/>
            <person name="Singh M."/>
            <person name="Singh A."/>
            <person name="Seah K."/>
            <person name="Emmerich C."/>
        </authorList>
    </citation>
    <scope>NUCLEOTIDE SEQUENCE</scope>
    <source>
        <strain evidence="2">ATCC30299</strain>
    </source>
</reference>
<dbReference type="InterPro" id="IPR004843">
    <property type="entry name" value="Calcineurin-like_PHP"/>
</dbReference>
<dbReference type="InterPro" id="IPR029052">
    <property type="entry name" value="Metallo-depent_PP-like"/>
</dbReference>
<dbReference type="InterPro" id="IPR051693">
    <property type="entry name" value="UPF0046_metallophosphoest"/>
</dbReference>
<protein>
    <recommendedName>
        <fullName evidence="1">Calcineurin-like phosphoesterase domain-containing protein</fullName>
    </recommendedName>
</protein>
<keyword evidence="3" id="KW-1185">Reference proteome</keyword>
<accession>A0AAU9JPC5</accession>
<dbReference type="EMBL" id="CAJZBQ010000041">
    <property type="protein sequence ID" value="CAG9326959.1"/>
    <property type="molecule type" value="Genomic_DNA"/>
</dbReference>
<proteinExistence type="predicted"/>
<evidence type="ECO:0000313" key="2">
    <source>
        <dbReference type="EMBL" id="CAG9326959.1"/>
    </source>
</evidence>
<name>A0AAU9JPC5_9CILI</name>
<evidence type="ECO:0000313" key="3">
    <source>
        <dbReference type="Proteomes" id="UP001162131"/>
    </source>
</evidence>
<dbReference type="Pfam" id="PF00149">
    <property type="entry name" value="Metallophos"/>
    <property type="match status" value="1"/>
</dbReference>
<dbReference type="AlphaFoldDB" id="A0AAU9JPC5"/>
<dbReference type="Gene3D" id="3.60.21.10">
    <property type="match status" value="1"/>
</dbReference>
<dbReference type="GO" id="GO:0016787">
    <property type="term" value="F:hydrolase activity"/>
    <property type="evidence" value="ECO:0007669"/>
    <property type="project" value="InterPro"/>
</dbReference>
<sequence length="247" mass="28324">METGQIVPHYGETPKPRDHIRIVCISDTHTQTRGLQIPAGDILVHSGDFCKKGVSSEVQEFMQFLQSQRHQYKIVVSGNHDYPLDIAGYRAIAARKGLKDRVDPYAVKANLVSNCIYLEDTGAQLFGYSFWGSPWTAERHKGSFTIRDERDLGFKWCGFPDRVDILITHSPPFSQRDINSVRNEHCGCRYLADTVKRIHPKVHIFGHIHEGHGWNIEGHTTYINAAICNRRYLPVFRPIVFDLPRRE</sequence>
<organism evidence="2 3">
    <name type="scientific">Blepharisma stoltei</name>
    <dbReference type="NCBI Taxonomy" id="1481888"/>
    <lineage>
        <taxon>Eukaryota</taxon>
        <taxon>Sar</taxon>
        <taxon>Alveolata</taxon>
        <taxon>Ciliophora</taxon>
        <taxon>Postciliodesmatophora</taxon>
        <taxon>Heterotrichea</taxon>
        <taxon>Heterotrichida</taxon>
        <taxon>Blepharismidae</taxon>
        <taxon>Blepharisma</taxon>
    </lineage>
</organism>
<dbReference type="SUPFAM" id="SSF56300">
    <property type="entry name" value="Metallo-dependent phosphatases"/>
    <property type="match status" value="1"/>
</dbReference>